<dbReference type="PROSITE" id="PS50017">
    <property type="entry name" value="DEATH_DOMAIN"/>
    <property type="match status" value="1"/>
</dbReference>
<name>A0A7M5UIG2_9CNID</name>
<dbReference type="CDD" id="cd01670">
    <property type="entry name" value="Death"/>
    <property type="match status" value="1"/>
</dbReference>
<dbReference type="SUPFAM" id="SSF48452">
    <property type="entry name" value="TPR-like"/>
    <property type="match status" value="1"/>
</dbReference>
<organism evidence="2 3">
    <name type="scientific">Clytia hemisphaerica</name>
    <dbReference type="NCBI Taxonomy" id="252671"/>
    <lineage>
        <taxon>Eukaryota</taxon>
        <taxon>Metazoa</taxon>
        <taxon>Cnidaria</taxon>
        <taxon>Hydrozoa</taxon>
        <taxon>Hydroidolina</taxon>
        <taxon>Leptothecata</taxon>
        <taxon>Obeliida</taxon>
        <taxon>Clytiidae</taxon>
        <taxon>Clytia</taxon>
    </lineage>
</organism>
<dbReference type="Proteomes" id="UP000594262">
    <property type="component" value="Unplaced"/>
</dbReference>
<dbReference type="GeneID" id="136805780"/>
<dbReference type="GO" id="GO:0043531">
    <property type="term" value="F:ADP binding"/>
    <property type="evidence" value="ECO:0007669"/>
    <property type="project" value="InterPro"/>
</dbReference>
<dbReference type="InterPro" id="IPR027417">
    <property type="entry name" value="P-loop_NTPase"/>
</dbReference>
<accession>A0A7M5UIG2</accession>
<evidence type="ECO:0000313" key="2">
    <source>
        <dbReference type="EnsemblMetazoa" id="CLYHEMP010592.1"/>
    </source>
</evidence>
<dbReference type="RefSeq" id="XP_066918439.1">
    <property type="nucleotide sequence ID" value="XM_067062338.1"/>
</dbReference>
<dbReference type="AlphaFoldDB" id="A0A7M5UIG2"/>
<evidence type="ECO:0000313" key="3">
    <source>
        <dbReference type="Proteomes" id="UP000594262"/>
    </source>
</evidence>
<dbReference type="InterPro" id="IPR011990">
    <property type="entry name" value="TPR-like_helical_dom_sf"/>
</dbReference>
<dbReference type="Gene3D" id="1.25.40.10">
    <property type="entry name" value="Tetratricopeptide repeat domain"/>
    <property type="match status" value="1"/>
</dbReference>
<keyword evidence="3" id="KW-1185">Reference proteome</keyword>
<protein>
    <recommendedName>
        <fullName evidence="1">Death domain-containing protein</fullName>
    </recommendedName>
</protein>
<dbReference type="EnsemblMetazoa" id="CLYHEMT010592.1">
    <property type="protein sequence ID" value="CLYHEMP010592.1"/>
    <property type="gene ID" value="CLYHEMG010592"/>
</dbReference>
<dbReference type="GO" id="GO:0007165">
    <property type="term" value="P:signal transduction"/>
    <property type="evidence" value="ECO:0007669"/>
    <property type="project" value="InterPro"/>
</dbReference>
<dbReference type="SUPFAM" id="SSF52540">
    <property type="entry name" value="P-loop containing nucleoside triphosphate hydrolases"/>
    <property type="match status" value="1"/>
</dbReference>
<reference evidence="2" key="1">
    <citation type="submission" date="2021-01" db="UniProtKB">
        <authorList>
            <consortium name="EnsemblMetazoa"/>
        </authorList>
    </citation>
    <scope>IDENTIFICATION</scope>
</reference>
<sequence>MNISNTCFQGHRNCVLISDHLDFISINTVSDWRRILLYLGIEQNIINRVEEDGNLRNYDSREVAYQGYLKWKNIDPYKACFCIIQQALSRAQRNDVTKSLKEKYNFHARRSIRHNSFTFPIENFVGREKEVEQIMRFIDDSNAKKKLMVLCGMPCVGKSALVHHAVNKLVQNQPDVDVIRPLFISKKGETSWGLEDIAVNILEEIHPDQEYISYRVAALHKILISLEKPMLLVLELCGVEIKKNTVTGFSLFLSSLLHASNQHLKIILTAYKAADILNPRHEISYEEMQLQGLSQPEALKVLRAINPRMTNMNCKRLYDKCGGHPYILRKIGAHVKNFHSNEKELESFLKELGSPKHLDVLHPMIAPPTIKHDMKLVFDELEDVEKKTLVQLCGFPEIIPVDALEHIFTSSVYHTCNHLCINHCIIEKSSSGTYFKMNLLTRSCIKDFAQSDPALNQVLTEAKIEINKYYLNLIKSLDEIFIFPCKLEKKSNCFNLVSDYQEKCTFCPKDCSCPTIKIVKYLFRIRKTLIMRAIQQGLSSDIQFHETVEIALKVVHFLRFVMSKGDLLEMYDEIFNICKKRGEKLLMAMAVANLVFVKAYYHVREGVEENIHYLTKAINVLDGSQMYLYGVTYTLIYCYMKRGHLYTFTSCNQKECLTDFNRAEMLINKFLSEKERQLFLMVLSGYCSAFHYSTKDFHKSIEVRKTQLIGYQKHFGVHTHCARALHYQSHACGKVADYGSAIKCARVAYGIYHKLYGDGVETMKVLSTLGKMYIKNGQIEKGFQKLDHAKNVAENALGEHEKVARCYEQLAVVKKSHGFSLEADELELRAKAIRTNFERKSSINMKKYSLQLSKDHLGHDIYALSSDEVPKKDHYTQVVFLTMFIAIIWRCFEIYYTCNCDRFSF</sequence>
<dbReference type="InterPro" id="IPR000488">
    <property type="entry name" value="Death_dom"/>
</dbReference>
<dbReference type="InterPro" id="IPR002182">
    <property type="entry name" value="NB-ARC"/>
</dbReference>
<dbReference type="SUPFAM" id="SSF47986">
    <property type="entry name" value="DEATH domain"/>
    <property type="match status" value="1"/>
</dbReference>
<dbReference type="Gene3D" id="3.40.50.300">
    <property type="entry name" value="P-loop containing nucleotide triphosphate hydrolases"/>
    <property type="match status" value="1"/>
</dbReference>
<proteinExistence type="predicted"/>
<feature type="domain" description="Death" evidence="1">
    <location>
        <begin position="31"/>
        <end position="104"/>
    </location>
</feature>
<dbReference type="OrthoDB" id="5970735at2759"/>
<dbReference type="Gene3D" id="1.10.533.10">
    <property type="entry name" value="Death Domain, Fas"/>
    <property type="match status" value="1"/>
</dbReference>
<dbReference type="InterPro" id="IPR011029">
    <property type="entry name" value="DEATH-like_dom_sf"/>
</dbReference>
<evidence type="ECO:0000259" key="1">
    <source>
        <dbReference type="PROSITE" id="PS50017"/>
    </source>
</evidence>
<dbReference type="Pfam" id="PF00931">
    <property type="entry name" value="NB-ARC"/>
    <property type="match status" value="1"/>
</dbReference>